<sequence>MGEGCKPGGARCGISLDLSGWYDQAVDLTILSTPLHIPACLPSFTPQALIRSTLLAIMAITHSYILS</sequence>
<dbReference type="Proteomes" id="UP000324222">
    <property type="component" value="Unassembled WGS sequence"/>
</dbReference>
<dbReference type="EMBL" id="VSRR010152206">
    <property type="protein sequence ID" value="MPD06625.1"/>
    <property type="molecule type" value="Genomic_DNA"/>
</dbReference>
<dbReference type="AlphaFoldDB" id="A0A5B7KP84"/>
<evidence type="ECO:0000313" key="1">
    <source>
        <dbReference type="EMBL" id="MPD06625.1"/>
    </source>
</evidence>
<organism evidence="1 2">
    <name type="scientific">Portunus trituberculatus</name>
    <name type="common">Swimming crab</name>
    <name type="synonym">Neptunus trituberculatus</name>
    <dbReference type="NCBI Taxonomy" id="210409"/>
    <lineage>
        <taxon>Eukaryota</taxon>
        <taxon>Metazoa</taxon>
        <taxon>Ecdysozoa</taxon>
        <taxon>Arthropoda</taxon>
        <taxon>Crustacea</taxon>
        <taxon>Multicrustacea</taxon>
        <taxon>Malacostraca</taxon>
        <taxon>Eumalacostraca</taxon>
        <taxon>Eucarida</taxon>
        <taxon>Decapoda</taxon>
        <taxon>Pleocyemata</taxon>
        <taxon>Brachyura</taxon>
        <taxon>Eubrachyura</taxon>
        <taxon>Portunoidea</taxon>
        <taxon>Portunidae</taxon>
        <taxon>Portuninae</taxon>
        <taxon>Portunus</taxon>
    </lineage>
</organism>
<protein>
    <submittedName>
        <fullName evidence="1">Uncharacterized protein</fullName>
    </submittedName>
</protein>
<reference evidence="1 2" key="1">
    <citation type="submission" date="2019-05" db="EMBL/GenBank/DDBJ databases">
        <title>Another draft genome of Portunus trituberculatus and its Hox gene families provides insights of decapod evolution.</title>
        <authorList>
            <person name="Jeong J.-H."/>
            <person name="Song I."/>
            <person name="Kim S."/>
            <person name="Choi T."/>
            <person name="Kim D."/>
            <person name="Ryu S."/>
            <person name="Kim W."/>
        </authorList>
    </citation>
    <scope>NUCLEOTIDE SEQUENCE [LARGE SCALE GENOMIC DNA]</scope>
    <source>
        <tissue evidence="1">Muscle</tissue>
    </source>
</reference>
<gene>
    <name evidence="1" type="ORF">E2C01_102448</name>
</gene>
<comment type="caution">
    <text evidence="1">The sequence shown here is derived from an EMBL/GenBank/DDBJ whole genome shotgun (WGS) entry which is preliminary data.</text>
</comment>
<name>A0A5B7KP84_PORTR</name>
<evidence type="ECO:0000313" key="2">
    <source>
        <dbReference type="Proteomes" id="UP000324222"/>
    </source>
</evidence>
<proteinExistence type="predicted"/>
<accession>A0A5B7KP84</accession>
<keyword evidence="2" id="KW-1185">Reference proteome</keyword>